<comment type="similarity">
    <text evidence="3 9">Belongs to the polysaccharide lyase 1 family.</text>
</comment>
<feature type="domain" description="Pectate lyase" evidence="11">
    <location>
        <begin position="48"/>
        <end position="259"/>
    </location>
</feature>
<dbReference type="InterPro" id="IPR011050">
    <property type="entry name" value="Pectin_lyase_fold/virulence"/>
</dbReference>
<dbReference type="Pfam" id="PF00544">
    <property type="entry name" value="Pectate_lyase_4"/>
    <property type="match status" value="1"/>
</dbReference>
<name>A0A550CC22_9AGAR</name>
<proteinExistence type="inferred from homology"/>
<dbReference type="STRING" id="97359.A0A550CC22"/>
<protein>
    <recommendedName>
        <fullName evidence="4">pectate lyase</fullName>
        <ecNumber evidence="4">4.2.2.2</ecNumber>
    </recommendedName>
</protein>
<dbReference type="GO" id="GO:0030570">
    <property type="term" value="F:pectate lyase activity"/>
    <property type="evidence" value="ECO:0007669"/>
    <property type="project" value="UniProtKB-EC"/>
</dbReference>
<organism evidence="12 13">
    <name type="scientific">Schizophyllum amplum</name>
    <dbReference type="NCBI Taxonomy" id="97359"/>
    <lineage>
        <taxon>Eukaryota</taxon>
        <taxon>Fungi</taxon>
        <taxon>Dikarya</taxon>
        <taxon>Basidiomycota</taxon>
        <taxon>Agaricomycotina</taxon>
        <taxon>Agaricomycetes</taxon>
        <taxon>Agaricomycetidae</taxon>
        <taxon>Agaricales</taxon>
        <taxon>Schizophyllaceae</taxon>
        <taxon>Schizophyllum</taxon>
    </lineage>
</organism>
<feature type="chain" id="PRO_5022165655" description="pectate lyase" evidence="10">
    <location>
        <begin position="19"/>
        <end position="316"/>
    </location>
</feature>
<dbReference type="SUPFAM" id="SSF51126">
    <property type="entry name" value="Pectin lyase-like"/>
    <property type="match status" value="1"/>
</dbReference>
<dbReference type="GO" id="GO:0046872">
    <property type="term" value="F:metal ion binding"/>
    <property type="evidence" value="ECO:0007669"/>
    <property type="project" value="UniProtKB-KW"/>
</dbReference>
<dbReference type="InterPro" id="IPR002022">
    <property type="entry name" value="Pec_lyase"/>
</dbReference>
<evidence type="ECO:0000256" key="3">
    <source>
        <dbReference type="ARBA" id="ARBA00010980"/>
    </source>
</evidence>
<evidence type="ECO:0000256" key="7">
    <source>
        <dbReference type="ARBA" id="ARBA00022729"/>
    </source>
</evidence>
<evidence type="ECO:0000256" key="6">
    <source>
        <dbReference type="ARBA" id="ARBA00022723"/>
    </source>
</evidence>
<dbReference type="FunFam" id="2.160.20.10:FF:000036">
    <property type="entry name" value="Pectate lyase A"/>
    <property type="match status" value="1"/>
</dbReference>
<dbReference type="EC" id="4.2.2.2" evidence="4"/>
<accession>A0A550CC22</accession>
<evidence type="ECO:0000256" key="1">
    <source>
        <dbReference type="ARBA" id="ARBA00000695"/>
    </source>
</evidence>
<keyword evidence="13" id="KW-1185">Reference proteome</keyword>
<keyword evidence="8 9" id="KW-0456">Lyase</keyword>
<gene>
    <name evidence="12" type="ORF">BD626DRAFT_60440</name>
</gene>
<feature type="signal peptide" evidence="10">
    <location>
        <begin position="1"/>
        <end position="18"/>
    </location>
</feature>
<dbReference type="OrthoDB" id="1637350at2759"/>
<comment type="catalytic activity">
    <reaction evidence="1">
        <text>Eliminative cleavage of (1-&gt;4)-alpha-D-galacturonan to give oligosaccharides with 4-deoxy-alpha-D-galact-4-enuronosyl groups at their non-reducing ends.</text>
        <dbReference type="EC" id="4.2.2.2"/>
    </reaction>
</comment>
<evidence type="ECO:0000256" key="10">
    <source>
        <dbReference type="SAM" id="SignalP"/>
    </source>
</evidence>
<comment type="subcellular location">
    <subcellularLocation>
        <location evidence="2 9">Secreted</location>
    </subcellularLocation>
</comment>
<evidence type="ECO:0000256" key="4">
    <source>
        <dbReference type="ARBA" id="ARBA00012272"/>
    </source>
</evidence>
<dbReference type="GO" id="GO:0000272">
    <property type="term" value="P:polysaccharide catabolic process"/>
    <property type="evidence" value="ECO:0007669"/>
    <property type="project" value="UniProtKB-KW"/>
</dbReference>
<comment type="caution">
    <text evidence="12">The sequence shown here is derived from an EMBL/GenBank/DDBJ whole genome shotgun (WGS) entry which is preliminary data.</text>
</comment>
<evidence type="ECO:0000256" key="2">
    <source>
        <dbReference type="ARBA" id="ARBA00004613"/>
    </source>
</evidence>
<dbReference type="GO" id="GO:0005576">
    <property type="term" value="C:extracellular region"/>
    <property type="evidence" value="ECO:0007669"/>
    <property type="project" value="UniProtKB-SubCell"/>
</dbReference>
<dbReference type="InterPro" id="IPR012334">
    <property type="entry name" value="Pectin_lyas_fold"/>
</dbReference>
<keyword evidence="9" id="KW-0624">Polysaccharide degradation</keyword>
<dbReference type="AlphaFoldDB" id="A0A550CC22"/>
<dbReference type="SMART" id="SM00656">
    <property type="entry name" value="Amb_all"/>
    <property type="match status" value="1"/>
</dbReference>
<evidence type="ECO:0000256" key="9">
    <source>
        <dbReference type="RuleBase" id="RU361173"/>
    </source>
</evidence>
<evidence type="ECO:0000313" key="13">
    <source>
        <dbReference type="Proteomes" id="UP000320762"/>
    </source>
</evidence>
<dbReference type="PANTHER" id="PTHR31683:SF18">
    <property type="entry name" value="PECTATE LYASE 21-RELATED"/>
    <property type="match status" value="1"/>
</dbReference>
<dbReference type="PANTHER" id="PTHR31683">
    <property type="entry name" value="PECTATE LYASE 18-RELATED"/>
    <property type="match status" value="1"/>
</dbReference>
<evidence type="ECO:0000256" key="5">
    <source>
        <dbReference type="ARBA" id="ARBA00022525"/>
    </source>
</evidence>
<sequence>MKFSLSFVLLAAIQLASAAPSNEILKRADVNDVAAVGYAALGGTTGGSGGTTTTVSTLEELAAAVEGSEAKIVIISGTITGNEVLRVGSNTSVLGAAGSSLEGVGLRVYKESNVILRNLKVSKVLAEAGDAIGIQEASNVWVDHLDLSSDLDHDKDYYDGLLDITHGCTYVTVTNSYLHDHYKASLVGHSDNNGDEDTAMTVTYALNYWENLNSRTPSFRFGTGHIYNNYYVDNNAGINTRDGAQLLVEDNVWSGGSDPLYSTDEGFAVAIDNDFGGMENTAPEGTFTSAPYDYTLLPAAEVAATVVADAGQTLDF</sequence>
<evidence type="ECO:0000313" key="12">
    <source>
        <dbReference type="EMBL" id="TRM62360.1"/>
    </source>
</evidence>
<keyword evidence="5 9" id="KW-0964">Secreted</keyword>
<evidence type="ECO:0000256" key="8">
    <source>
        <dbReference type="ARBA" id="ARBA00023239"/>
    </source>
</evidence>
<reference evidence="12 13" key="1">
    <citation type="journal article" date="2019" name="New Phytol.">
        <title>Comparative genomics reveals unique wood-decay strategies and fruiting body development in the Schizophyllaceae.</title>
        <authorList>
            <person name="Almasi E."/>
            <person name="Sahu N."/>
            <person name="Krizsan K."/>
            <person name="Balint B."/>
            <person name="Kovacs G.M."/>
            <person name="Kiss B."/>
            <person name="Cseklye J."/>
            <person name="Drula E."/>
            <person name="Henrissat B."/>
            <person name="Nagy I."/>
            <person name="Chovatia M."/>
            <person name="Adam C."/>
            <person name="LaButti K."/>
            <person name="Lipzen A."/>
            <person name="Riley R."/>
            <person name="Grigoriev I.V."/>
            <person name="Nagy L.G."/>
        </authorList>
    </citation>
    <scope>NUCLEOTIDE SEQUENCE [LARGE SCALE GENOMIC DNA]</scope>
    <source>
        <strain evidence="12 13">NL-1724</strain>
    </source>
</reference>
<keyword evidence="7 10" id="KW-0732">Signal</keyword>
<keyword evidence="9" id="KW-0119">Carbohydrate metabolism</keyword>
<dbReference type="InterPro" id="IPR045032">
    <property type="entry name" value="PEL"/>
</dbReference>
<dbReference type="Proteomes" id="UP000320762">
    <property type="component" value="Unassembled WGS sequence"/>
</dbReference>
<dbReference type="Gene3D" id="2.160.20.10">
    <property type="entry name" value="Single-stranded right-handed beta-helix, Pectin lyase-like"/>
    <property type="match status" value="1"/>
</dbReference>
<evidence type="ECO:0000259" key="11">
    <source>
        <dbReference type="SMART" id="SM00656"/>
    </source>
</evidence>
<dbReference type="EMBL" id="VDMD01000013">
    <property type="protein sequence ID" value="TRM62360.1"/>
    <property type="molecule type" value="Genomic_DNA"/>
</dbReference>
<keyword evidence="6" id="KW-0479">Metal-binding</keyword>